<dbReference type="FunFam" id="1.25.40.320:FF:000001">
    <property type="entry name" value="Leukotriene A(4) hydrolase"/>
    <property type="match status" value="1"/>
</dbReference>
<feature type="binding site" evidence="11">
    <location>
        <position position="323"/>
    </location>
    <ligand>
        <name>Zn(2+)</name>
        <dbReference type="ChEBI" id="CHEBI:29105"/>
        <note>catalytic</note>
    </ligand>
</feature>
<dbReference type="SUPFAM" id="SSF48371">
    <property type="entry name" value="ARM repeat"/>
    <property type="match status" value="1"/>
</dbReference>
<gene>
    <name evidence="13" type="ORF">I302_107828</name>
</gene>
<dbReference type="GO" id="GO:0005829">
    <property type="term" value="C:cytosol"/>
    <property type="evidence" value="ECO:0007669"/>
    <property type="project" value="TreeGrafter"/>
</dbReference>
<feature type="binding site" evidence="11">
    <location>
        <position position="319"/>
    </location>
    <ligand>
        <name>Zn(2+)</name>
        <dbReference type="ChEBI" id="CHEBI:29105"/>
        <note>catalytic</note>
    </ligand>
</feature>
<evidence type="ECO:0000256" key="5">
    <source>
        <dbReference type="ARBA" id="ARBA00022723"/>
    </source>
</evidence>
<feature type="binding site" evidence="10">
    <location>
        <begin position="150"/>
        <end position="152"/>
    </location>
    <ligand>
        <name>a peptide</name>
        <dbReference type="ChEBI" id="CHEBI:60466"/>
    </ligand>
</feature>
<keyword evidence="3" id="KW-0963">Cytoplasm</keyword>
<dbReference type="Gene3D" id="1.10.390.10">
    <property type="entry name" value="Neutral Protease Domain 2"/>
    <property type="match status" value="1"/>
</dbReference>
<dbReference type="Pfam" id="PF09127">
    <property type="entry name" value="Leuk-A4-hydro_C"/>
    <property type="match status" value="1"/>
</dbReference>
<dbReference type="Pfam" id="PF01433">
    <property type="entry name" value="Peptidase_M1"/>
    <property type="match status" value="1"/>
</dbReference>
<evidence type="ECO:0000313" key="13">
    <source>
        <dbReference type="EMBL" id="WVW85790.1"/>
    </source>
</evidence>
<feature type="binding site" evidence="10">
    <location>
        <begin position="290"/>
        <end position="295"/>
    </location>
    <ligand>
        <name>a peptide</name>
        <dbReference type="ChEBI" id="CHEBI:60466"/>
    </ligand>
</feature>
<dbReference type="InterPro" id="IPR001930">
    <property type="entry name" value="Peptidase_M1"/>
</dbReference>
<dbReference type="GO" id="GO:0004301">
    <property type="term" value="F:epoxide hydrolase activity"/>
    <property type="evidence" value="ECO:0007669"/>
    <property type="project" value="TreeGrafter"/>
</dbReference>
<dbReference type="GO" id="GO:0006508">
    <property type="term" value="P:proteolysis"/>
    <property type="evidence" value="ECO:0007669"/>
    <property type="project" value="UniProtKB-KW"/>
</dbReference>
<dbReference type="KEGG" id="kbi:30210831"/>
<comment type="similarity">
    <text evidence="2">Belongs to the peptidase M1 family.</text>
</comment>
<evidence type="ECO:0000256" key="3">
    <source>
        <dbReference type="ARBA" id="ARBA00022490"/>
    </source>
</evidence>
<accession>A0AAJ8KDY7</accession>
<dbReference type="InterPro" id="IPR042097">
    <property type="entry name" value="Aminopeptidase_N-like_N_sf"/>
</dbReference>
<name>A0AAJ8KDY7_9TREE</name>
<dbReference type="InterPro" id="IPR038502">
    <property type="entry name" value="M1_LTA-4_hydro/amino_C_sf"/>
</dbReference>
<evidence type="ECO:0000256" key="4">
    <source>
        <dbReference type="ARBA" id="ARBA00022670"/>
    </source>
</evidence>
<dbReference type="SUPFAM" id="SSF63737">
    <property type="entry name" value="Leukotriene A4 hydrolase N-terminal domain"/>
    <property type="match status" value="1"/>
</dbReference>
<dbReference type="PRINTS" id="PR00756">
    <property type="entry name" value="ALADIPTASE"/>
</dbReference>
<dbReference type="FunFam" id="2.60.40.1730:FF:000004">
    <property type="entry name" value="Leukotriene A(4) hydrolase"/>
    <property type="match status" value="1"/>
</dbReference>
<evidence type="ECO:0000256" key="7">
    <source>
        <dbReference type="ARBA" id="ARBA00022833"/>
    </source>
</evidence>
<feature type="active site" description="Proton donor" evidence="9">
    <location>
        <position position="406"/>
    </location>
</feature>
<evidence type="ECO:0000256" key="2">
    <source>
        <dbReference type="ARBA" id="ARBA00010136"/>
    </source>
</evidence>
<proteinExistence type="inferred from homology"/>
<keyword evidence="14" id="KW-1185">Reference proteome</keyword>
<dbReference type="SMART" id="SM01263">
    <property type="entry name" value="Leuk-A4-hydro_C"/>
    <property type="match status" value="1"/>
</dbReference>
<dbReference type="PANTHER" id="PTHR45726:SF3">
    <property type="entry name" value="LEUKOTRIENE A-4 HYDROLASE"/>
    <property type="match status" value="1"/>
</dbReference>
<feature type="binding site" evidence="11">
    <location>
        <position position="342"/>
    </location>
    <ligand>
        <name>Zn(2+)</name>
        <dbReference type="ChEBI" id="CHEBI:29105"/>
        <note>catalytic</note>
    </ligand>
</feature>
<dbReference type="InterPro" id="IPR016024">
    <property type="entry name" value="ARM-type_fold"/>
</dbReference>
<evidence type="ECO:0000256" key="10">
    <source>
        <dbReference type="PIRSR" id="PIRSR634015-2"/>
    </source>
</evidence>
<dbReference type="RefSeq" id="XP_065726620.1">
    <property type="nucleotide sequence ID" value="XM_065870548.1"/>
</dbReference>
<evidence type="ECO:0000256" key="6">
    <source>
        <dbReference type="ARBA" id="ARBA00022801"/>
    </source>
</evidence>
<keyword evidence="4" id="KW-0645">Protease</keyword>
<sequence>MSFSPHFTSSSTGVTTSPFDKDLATLSNYLEIVTKHIKIDWEIDWDQKTFGGYAELTMESRVEGLGEVRLDSSFLDIKDVQIGGKGVEHSLDNRVDVMGEALRIKLPRSLNKGESTTIKITYNTTPQCTAVGWLEPAQTKSGKHPYLYSQAQAIHARSMLPCQDTPAVKATYEAKVRSGRGLEVLLSGQRRGVRDVQGRGEGWREFAYEQPVGIPSYLIAIAAGELNHKSFENLAGRNWSTGCWTEPLNMDKAFWEFHKDTANFVKTAEDLTSPYKFGVYDILFLPESFPYGGMENSCLTFATPTIIAGDRSQVDVVAHEISHSWFGNGIGCASWCHFWLNEGWTTYLERLIMRETHGELDRQLSYIVGRRGLVGDLERLNPRFQKLVIEYKEHEDPDEGYSQVPYEKGANFLLYLERTLGGLENFIPYMKDYVKTFEGTSITTEQWREHLFHYFKQHQDGEELTRRLGKVDWDEWLHGTGLDLCVDIQYDDTLSKACYDLAARWDKARDGDVSAFTKDDIKDFSSTQTVVFLDKLETYDTLPPKVVAALDKLYGVGSTGNAEIGLRFFEVALKSGPEYAEAAAAWVINKGRMKFCRPVFRLLNEQKPELAKSTFLKHANFYHPIARKMIAKDLGVKVDA</sequence>
<dbReference type="InterPro" id="IPR034015">
    <property type="entry name" value="M1_LTA4H"/>
</dbReference>
<feature type="binding site" evidence="10">
    <location>
        <begin position="592"/>
        <end position="594"/>
    </location>
    <ligand>
        <name>a peptide</name>
        <dbReference type="ChEBI" id="CHEBI:60466"/>
    </ligand>
</feature>
<dbReference type="SUPFAM" id="SSF55486">
    <property type="entry name" value="Metalloproteases ('zincins'), catalytic domain"/>
    <property type="match status" value="1"/>
</dbReference>
<dbReference type="InterPro" id="IPR049980">
    <property type="entry name" value="LTA4H_cat"/>
</dbReference>
<evidence type="ECO:0000259" key="12">
    <source>
        <dbReference type="SMART" id="SM01263"/>
    </source>
</evidence>
<reference evidence="13" key="1">
    <citation type="submission" date="2013-07" db="EMBL/GenBank/DDBJ databases">
        <authorList>
            <consortium name="The Broad Institute Genome Sequencing Platform"/>
            <person name="Cuomo C."/>
            <person name="Litvintseva A."/>
            <person name="Chen Y."/>
            <person name="Heitman J."/>
            <person name="Sun S."/>
            <person name="Springer D."/>
            <person name="Dromer F."/>
            <person name="Young S.K."/>
            <person name="Zeng Q."/>
            <person name="Gargeya S."/>
            <person name="Fitzgerald M."/>
            <person name="Abouelleil A."/>
            <person name="Alvarado L."/>
            <person name="Berlin A.M."/>
            <person name="Chapman S.B."/>
            <person name="Dewar J."/>
            <person name="Goldberg J."/>
            <person name="Griggs A."/>
            <person name="Gujja S."/>
            <person name="Hansen M."/>
            <person name="Howarth C."/>
            <person name="Imamovic A."/>
            <person name="Larimer J."/>
            <person name="McCowan C."/>
            <person name="Murphy C."/>
            <person name="Pearson M."/>
            <person name="Priest M."/>
            <person name="Roberts A."/>
            <person name="Saif S."/>
            <person name="Shea T."/>
            <person name="Sykes S."/>
            <person name="Wortman J."/>
            <person name="Nusbaum C."/>
            <person name="Birren B."/>
        </authorList>
    </citation>
    <scope>NUCLEOTIDE SEQUENCE</scope>
    <source>
        <strain evidence="13">CBS 10118</strain>
    </source>
</reference>
<dbReference type="Gene3D" id="2.60.40.1730">
    <property type="entry name" value="tricorn interacting facor f3 domain"/>
    <property type="match status" value="1"/>
</dbReference>
<dbReference type="Proteomes" id="UP000092730">
    <property type="component" value="Chromosome 6"/>
</dbReference>
<dbReference type="FunFam" id="3.30.2010.30:FF:000001">
    <property type="entry name" value="Leukotriene A(4) hydrolase"/>
    <property type="match status" value="1"/>
</dbReference>
<comment type="cofactor">
    <cofactor evidence="11">
        <name>Zn(2+)</name>
        <dbReference type="ChEBI" id="CHEBI:29105"/>
    </cofactor>
    <text evidence="11">Binds 1 zinc ion per subunit.</text>
</comment>
<dbReference type="CDD" id="cd09599">
    <property type="entry name" value="M1_LTA4H"/>
    <property type="match status" value="1"/>
</dbReference>
<organism evidence="13 14">
    <name type="scientific">Kwoniella bestiolae CBS 10118</name>
    <dbReference type="NCBI Taxonomy" id="1296100"/>
    <lineage>
        <taxon>Eukaryota</taxon>
        <taxon>Fungi</taxon>
        <taxon>Dikarya</taxon>
        <taxon>Basidiomycota</taxon>
        <taxon>Agaricomycotina</taxon>
        <taxon>Tremellomycetes</taxon>
        <taxon>Tremellales</taxon>
        <taxon>Cryptococcaceae</taxon>
        <taxon>Kwoniella</taxon>
    </lineage>
</organism>
<feature type="active site" description="Proton acceptor" evidence="9">
    <location>
        <position position="320"/>
    </location>
</feature>
<dbReference type="InterPro" id="IPR027268">
    <property type="entry name" value="Peptidase_M4/M1_CTD_sf"/>
</dbReference>
<dbReference type="AlphaFoldDB" id="A0AAJ8KDY7"/>
<dbReference type="EMBL" id="CP144546">
    <property type="protein sequence ID" value="WVW85790.1"/>
    <property type="molecule type" value="Genomic_DNA"/>
</dbReference>
<dbReference type="FunFam" id="1.10.390.10:FF:000003">
    <property type="entry name" value="Leukotriene A(4) hydrolase"/>
    <property type="match status" value="1"/>
</dbReference>
<dbReference type="InterPro" id="IPR014782">
    <property type="entry name" value="Peptidase_M1_dom"/>
</dbReference>
<evidence type="ECO:0000256" key="11">
    <source>
        <dbReference type="PIRSR" id="PIRSR634015-3"/>
    </source>
</evidence>
<keyword evidence="7 11" id="KW-0862">Zinc</keyword>
<keyword evidence="6 13" id="KW-0378">Hydrolase</keyword>
<dbReference type="InterPro" id="IPR045357">
    <property type="entry name" value="Aminopeptidase_N-like_N"/>
</dbReference>
<reference evidence="13" key="2">
    <citation type="submission" date="2024-02" db="EMBL/GenBank/DDBJ databases">
        <title>Comparative genomics of Cryptococcus and Kwoniella reveals pathogenesis evolution and contrasting modes of karyotype evolution via chromosome fusion or intercentromeric recombination.</title>
        <authorList>
            <person name="Coelho M.A."/>
            <person name="David-Palma M."/>
            <person name="Shea T."/>
            <person name="Bowers K."/>
            <person name="McGinley-Smith S."/>
            <person name="Mohammad A.W."/>
            <person name="Gnirke A."/>
            <person name="Yurkov A.M."/>
            <person name="Nowrousian M."/>
            <person name="Sun S."/>
            <person name="Cuomo C.A."/>
            <person name="Heitman J."/>
        </authorList>
    </citation>
    <scope>NUCLEOTIDE SEQUENCE</scope>
    <source>
        <strain evidence="13">CBS 10118</strain>
    </source>
</reference>
<keyword evidence="5 11" id="KW-0479">Metal-binding</keyword>
<keyword evidence="8" id="KW-0482">Metalloprotease</keyword>
<dbReference type="Pfam" id="PF17900">
    <property type="entry name" value="Peptidase_M1_N"/>
    <property type="match status" value="1"/>
</dbReference>
<evidence type="ECO:0000256" key="9">
    <source>
        <dbReference type="PIRSR" id="PIRSR634015-1"/>
    </source>
</evidence>
<dbReference type="GO" id="GO:0070006">
    <property type="term" value="F:metalloaminopeptidase activity"/>
    <property type="evidence" value="ECO:0007669"/>
    <property type="project" value="UniProtKB-ARBA"/>
</dbReference>
<protein>
    <submittedName>
        <fullName evidence="13">Leukotriene A-4 hydrolase/aminopeptidase</fullName>
    </submittedName>
</protein>
<dbReference type="Gene3D" id="3.30.2010.30">
    <property type="match status" value="1"/>
</dbReference>
<evidence type="ECO:0000313" key="14">
    <source>
        <dbReference type="Proteomes" id="UP000092730"/>
    </source>
</evidence>
<dbReference type="PANTHER" id="PTHR45726">
    <property type="entry name" value="LEUKOTRIENE A-4 HYDROLASE"/>
    <property type="match status" value="1"/>
</dbReference>
<dbReference type="Gene3D" id="1.25.40.320">
    <property type="entry name" value="Peptidase M1, leukotriene A4 hydrolase/aminopeptidase C-terminal domain"/>
    <property type="match status" value="1"/>
</dbReference>
<dbReference type="GeneID" id="30210831"/>
<feature type="domain" description="Peptidase M1 leukotriene A4 hydrolase/aminopeptidase C-terminal" evidence="12">
    <location>
        <begin position="493"/>
        <end position="634"/>
    </location>
</feature>
<dbReference type="InterPro" id="IPR015211">
    <property type="entry name" value="Peptidase_M1_C"/>
</dbReference>
<evidence type="ECO:0000256" key="1">
    <source>
        <dbReference type="ARBA" id="ARBA00004496"/>
    </source>
</evidence>
<dbReference type="GO" id="GO:0008270">
    <property type="term" value="F:zinc ion binding"/>
    <property type="evidence" value="ECO:0007669"/>
    <property type="project" value="InterPro"/>
</dbReference>
<evidence type="ECO:0000256" key="8">
    <source>
        <dbReference type="ARBA" id="ARBA00023049"/>
    </source>
</evidence>
<comment type="subcellular location">
    <subcellularLocation>
        <location evidence="1">Cytoplasm</location>
    </subcellularLocation>
</comment>